<dbReference type="Pfam" id="PF03901">
    <property type="entry name" value="Glyco_transf_22"/>
    <property type="match status" value="1"/>
</dbReference>
<comment type="subcellular location">
    <subcellularLocation>
        <location evidence="1 10">Endoplasmic reticulum membrane</location>
        <topology evidence="1 10">Multi-pass membrane protein</topology>
    </subcellularLocation>
</comment>
<feature type="transmembrane region" description="Helical" evidence="10">
    <location>
        <begin position="324"/>
        <end position="343"/>
    </location>
</feature>
<keyword evidence="4 10" id="KW-0328">Glycosyltransferase</keyword>
<dbReference type="UniPathway" id="UPA00378"/>
<dbReference type="GO" id="GO:0000026">
    <property type="term" value="F:alpha-1,2-mannosyltransferase activity"/>
    <property type="evidence" value="ECO:0007669"/>
    <property type="project" value="TreeGrafter"/>
</dbReference>
<feature type="transmembrane region" description="Helical" evidence="10">
    <location>
        <begin position="385"/>
        <end position="404"/>
    </location>
</feature>
<evidence type="ECO:0000256" key="2">
    <source>
        <dbReference type="ARBA" id="ARBA00004922"/>
    </source>
</evidence>
<feature type="transmembrane region" description="Helical" evidence="10">
    <location>
        <begin position="138"/>
        <end position="156"/>
    </location>
</feature>
<feature type="transmembrane region" description="Helical" evidence="10">
    <location>
        <begin position="218"/>
        <end position="241"/>
    </location>
</feature>
<evidence type="ECO:0000256" key="5">
    <source>
        <dbReference type="ARBA" id="ARBA00022679"/>
    </source>
</evidence>
<feature type="transmembrane region" description="Helical" evidence="10">
    <location>
        <begin position="424"/>
        <end position="447"/>
    </location>
</feature>
<feature type="transmembrane region" description="Helical" evidence="10">
    <location>
        <begin position="280"/>
        <end position="298"/>
    </location>
</feature>
<keyword evidence="8 10" id="KW-1133">Transmembrane helix</keyword>
<evidence type="ECO:0000313" key="13">
    <source>
        <dbReference type="Proteomes" id="UP000664521"/>
    </source>
</evidence>
<dbReference type="GO" id="GO:0006487">
    <property type="term" value="P:protein N-linked glycosylation"/>
    <property type="evidence" value="ECO:0007669"/>
    <property type="project" value="TreeGrafter"/>
</dbReference>
<dbReference type="OrthoDB" id="497541at2759"/>
<name>A0A8H3EH71_9LECA</name>
<keyword evidence="7 10" id="KW-0256">Endoplasmic reticulum</keyword>
<feature type="transmembrane region" description="Helical" evidence="10">
    <location>
        <begin position="163"/>
        <end position="182"/>
    </location>
</feature>
<protein>
    <recommendedName>
        <fullName evidence="10">Mannosyltransferase</fullName>
        <ecNumber evidence="10">2.4.1.-</ecNumber>
    </recommendedName>
</protein>
<keyword evidence="6 10" id="KW-0812">Transmembrane</keyword>
<keyword evidence="5" id="KW-0808">Transferase</keyword>
<feature type="transmembrane region" description="Helical" evidence="10">
    <location>
        <begin position="355"/>
        <end position="373"/>
    </location>
</feature>
<evidence type="ECO:0000256" key="6">
    <source>
        <dbReference type="ARBA" id="ARBA00022692"/>
    </source>
</evidence>
<reference evidence="12" key="1">
    <citation type="submission" date="2021-03" db="EMBL/GenBank/DDBJ databases">
        <authorList>
            <person name="Tagirdzhanova G."/>
        </authorList>
    </citation>
    <scope>NUCLEOTIDE SEQUENCE</scope>
</reference>
<dbReference type="EMBL" id="CAJPDS010000003">
    <property type="protein sequence ID" value="CAF9905189.1"/>
    <property type="molecule type" value="Genomic_DNA"/>
</dbReference>
<evidence type="ECO:0000313" key="12">
    <source>
        <dbReference type="EMBL" id="CAF9905189.1"/>
    </source>
</evidence>
<dbReference type="PANTHER" id="PTHR22760">
    <property type="entry name" value="GLYCOSYLTRANSFERASE"/>
    <property type="match status" value="1"/>
</dbReference>
<dbReference type="InterPro" id="IPR005599">
    <property type="entry name" value="GPI_mannosylTrfase"/>
</dbReference>
<evidence type="ECO:0000256" key="7">
    <source>
        <dbReference type="ARBA" id="ARBA00022824"/>
    </source>
</evidence>
<dbReference type="GO" id="GO:0005789">
    <property type="term" value="C:endoplasmic reticulum membrane"/>
    <property type="evidence" value="ECO:0007669"/>
    <property type="project" value="UniProtKB-SubCell"/>
</dbReference>
<evidence type="ECO:0000256" key="8">
    <source>
        <dbReference type="ARBA" id="ARBA00022989"/>
    </source>
</evidence>
<gene>
    <name evidence="12" type="primary">ALG9</name>
    <name evidence="12" type="ORF">HETSPECPRED_004906</name>
</gene>
<accession>A0A8H3EH71</accession>
<evidence type="ECO:0000256" key="11">
    <source>
        <dbReference type="SAM" id="MobiDB-lite"/>
    </source>
</evidence>
<feature type="region of interest" description="Disordered" evidence="11">
    <location>
        <begin position="1"/>
        <end position="27"/>
    </location>
</feature>
<evidence type="ECO:0000256" key="10">
    <source>
        <dbReference type="RuleBase" id="RU363075"/>
    </source>
</evidence>
<evidence type="ECO:0000256" key="9">
    <source>
        <dbReference type="ARBA" id="ARBA00023136"/>
    </source>
</evidence>
<dbReference type="AlphaFoldDB" id="A0A8H3EH71"/>
<evidence type="ECO:0000256" key="4">
    <source>
        <dbReference type="ARBA" id="ARBA00022676"/>
    </source>
</evidence>
<keyword evidence="9 10" id="KW-0472">Membrane</keyword>
<comment type="pathway">
    <text evidence="2">Protein modification; protein glycosylation.</text>
</comment>
<organism evidence="12 13">
    <name type="scientific">Heterodermia speciosa</name>
    <dbReference type="NCBI Taxonomy" id="116794"/>
    <lineage>
        <taxon>Eukaryota</taxon>
        <taxon>Fungi</taxon>
        <taxon>Dikarya</taxon>
        <taxon>Ascomycota</taxon>
        <taxon>Pezizomycotina</taxon>
        <taxon>Lecanoromycetes</taxon>
        <taxon>OSLEUM clade</taxon>
        <taxon>Lecanoromycetidae</taxon>
        <taxon>Caliciales</taxon>
        <taxon>Physciaceae</taxon>
        <taxon>Heterodermia</taxon>
    </lineage>
</organism>
<comment type="similarity">
    <text evidence="3 10">Belongs to the glycosyltransferase 22 family.</text>
</comment>
<evidence type="ECO:0000256" key="3">
    <source>
        <dbReference type="ARBA" id="ARBA00007063"/>
    </source>
</evidence>
<dbReference type="PANTHER" id="PTHR22760:SF2">
    <property type="entry name" value="ALPHA-1,2-MANNOSYLTRANSFERASE ALG9"/>
    <property type="match status" value="1"/>
</dbReference>
<sequence length="618" mass="69880">MPPKKPKANGVRFAPDPPQSSAKVEKALQDAKNKLQLQKNPNARPKPPPTEPFIIDSIWAFYSFLAVNLLAALYAPIQDCDEVFNYWEPTNYLNRRFGLQTWEYSPEFAIRSWLYIVLHAIPGKFGSLFSSRPSFEFYFVRVVLAFLCALCETRLFSTVSRILNPRLGTMFLLVTVLSPGMFHASVAYLPSSFSMYMTMMGTAAFIDWRGGLKTSQGIMWFGIGAMIGWPFSAALVVPFMIEESTLAWLTQDKSEFIWRLVDAAARCVCILALQVAVDTFFYHGVLVVPWRIVMYNVFSGSARGPDIFGTEPWHFYLRNLLLNFNVWFLLAILAGPVIGIQFLARGRPTTKQSPVRSMVFVAPFYLWLAIFSAQPHKEERFMYPAYPLLALNAAIALHSILAYVGSTDSKKLMGKIPPHVKLAFVSLPLLFSAAIGLLRTAGIVTAYRAPLQIYEPLQGPEYAKIDSTVCFGKDWYRFPSSYFLPQGMRARFVKSAFDGLLPGQYNEAEIGFGFFPGTWLIPPGMNDQNIEDPGKHIDIDNCPFLVDSEFPGSQTSALEPNYIEDDKNWEILKCSSFLDASKTGIIGRTLWIPELKIIPERFQRKWGRHCLLKRRSPS</sequence>
<dbReference type="EC" id="2.4.1.-" evidence="10"/>
<dbReference type="Proteomes" id="UP000664521">
    <property type="component" value="Unassembled WGS sequence"/>
</dbReference>
<evidence type="ECO:0000256" key="1">
    <source>
        <dbReference type="ARBA" id="ARBA00004477"/>
    </source>
</evidence>
<proteinExistence type="inferred from homology"/>
<feature type="transmembrane region" description="Helical" evidence="10">
    <location>
        <begin position="53"/>
        <end position="77"/>
    </location>
</feature>
<keyword evidence="13" id="KW-1185">Reference proteome</keyword>
<comment type="caution">
    <text evidence="12">The sequence shown here is derived from an EMBL/GenBank/DDBJ whole genome shotgun (WGS) entry which is preliminary data.</text>
</comment>